<proteinExistence type="predicted"/>
<keyword evidence="3" id="KW-1185">Reference proteome</keyword>
<accession>A0ABN4GJI2</accession>
<evidence type="ECO:0000256" key="1">
    <source>
        <dbReference type="SAM" id="SignalP"/>
    </source>
</evidence>
<protein>
    <recommendedName>
        <fullName evidence="4">Secreted protein</fullName>
    </recommendedName>
</protein>
<name>A0ABN4GJI2_9ACTN</name>
<evidence type="ECO:0000313" key="3">
    <source>
        <dbReference type="Proteomes" id="UP000035366"/>
    </source>
</evidence>
<dbReference type="InterPro" id="IPR013783">
    <property type="entry name" value="Ig-like_fold"/>
</dbReference>
<dbReference type="EMBL" id="CP011497">
    <property type="protein sequence ID" value="AKJ11868.1"/>
    <property type="molecule type" value="Genomic_DNA"/>
</dbReference>
<evidence type="ECO:0000313" key="2">
    <source>
        <dbReference type="EMBL" id="AKJ11868.1"/>
    </source>
</evidence>
<reference evidence="2 3" key="1">
    <citation type="journal article" date="2015" name="ISME J.">
        <title>Draft Genome Sequence of Streptomyces incarnatus NRRL8089, which Produces the Nucleoside Antibiotic Sinefungin.</title>
        <authorList>
            <person name="Oshima K."/>
            <person name="Hattori M."/>
            <person name="Shimizu H."/>
            <person name="Fukuda K."/>
            <person name="Nemoto M."/>
            <person name="Inagaki K."/>
            <person name="Tamura T."/>
        </authorList>
    </citation>
    <scope>NUCLEOTIDE SEQUENCE [LARGE SCALE GENOMIC DNA]</scope>
    <source>
        <strain evidence="2 3">NRRL 8089</strain>
    </source>
</reference>
<sequence>MNPASRATATAVVLATAGALLTAVTTPASAAVTCTSPVYKRMFYANTTFSGTPKKTDCDTVIAQSWTGAPAPGLPRDNFGVRTWFLSGDVDPRQVTGFRVYRWNPAAAAFDLAGTEPWEHTSDVHWYDRAMPPATTVSYRVTVVYADGTESGASDIALASY</sequence>
<organism evidence="2 3">
    <name type="scientific">Streptomyces incarnatus</name>
    <dbReference type="NCBI Taxonomy" id="665007"/>
    <lineage>
        <taxon>Bacteria</taxon>
        <taxon>Bacillati</taxon>
        <taxon>Actinomycetota</taxon>
        <taxon>Actinomycetes</taxon>
        <taxon>Kitasatosporales</taxon>
        <taxon>Streptomycetaceae</taxon>
        <taxon>Streptomyces</taxon>
    </lineage>
</organism>
<evidence type="ECO:0008006" key="4">
    <source>
        <dbReference type="Google" id="ProtNLM"/>
    </source>
</evidence>
<keyword evidence="1" id="KW-0732">Signal</keyword>
<feature type="signal peptide" evidence="1">
    <location>
        <begin position="1"/>
        <end position="30"/>
    </location>
</feature>
<gene>
    <name evidence="2" type="ORF">ABB07_18020</name>
</gene>
<dbReference type="Gene3D" id="2.60.40.10">
    <property type="entry name" value="Immunoglobulins"/>
    <property type="match status" value="1"/>
</dbReference>
<dbReference type="RefSeq" id="WP_425264733.1">
    <property type="nucleotide sequence ID" value="NZ_CP011497.1"/>
</dbReference>
<feature type="chain" id="PRO_5046928753" description="Secreted protein" evidence="1">
    <location>
        <begin position="31"/>
        <end position="161"/>
    </location>
</feature>
<dbReference type="Proteomes" id="UP000035366">
    <property type="component" value="Chromosome"/>
</dbReference>